<reference evidence="2 3" key="1">
    <citation type="submission" date="2018-01" db="EMBL/GenBank/DDBJ databases">
        <title>Species boundaries and ecological features among Paraburkholderia terrae DSMZ17804T, P. hospita DSMZ17164T and P. caribensis DSMZ13236T.</title>
        <authorList>
            <person name="Pratama A.A."/>
        </authorList>
    </citation>
    <scope>NUCLEOTIDE SEQUENCE [LARGE SCALE GENOMIC DNA]</scope>
    <source>
        <strain evidence="2 3">DSM 17164</strain>
    </source>
</reference>
<name>A0AAN1JK98_9BURK</name>
<dbReference type="AlphaFoldDB" id="A0AAN1JK98"/>
<dbReference type="GeneID" id="55535540"/>
<accession>A0AAN1JK98</accession>
<dbReference type="RefSeq" id="WP_103153928.1">
    <property type="nucleotide sequence ID" value="NZ_CP026108.1"/>
</dbReference>
<dbReference type="EMBL" id="CP026108">
    <property type="protein sequence ID" value="AUT75613.1"/>
    <property type="molecule type" value="Genomic_DNA"/>
</dbReference>
<evidence type="ECO:0000256" key="1">
    <source>
        <dbReference type="SAM" id="MobiDB-lite"/>
    </source>
</evidence>
<evidence type="ECO:0000313" key="2">
    <source>
        <dbReference type="EMBL" id="AUT75613.1"/>
    </source>
</evidence>
<feature type="region of interest" description="Disordered" evidence="1">
    <location>
        <begin position="166"/>
        <end position="189"/>
    </location>
</feature>
<protein>
    <submittedName>
        <fullName evidence="2">Uncharacterized protein</fullName>
    </submittedName>
</protein>
<dbReference type="KEGG" id="phs:C2L64_45460"/>
<sequence>MNKQNDLSTHRFDRANAEFNKFDFPGEVGERFDWVPSDEGNVWSRWVQIERFTGIFPDGENPIRNFTFVVRFGDAADVVEVALAEPLVADQKSNEAGKLQEVHGFLAGNPNFSYYAFSADGYLIAAFDRSDDATTYVERDPRLRVLTRAEVAQQFPRQYQEALYERESAEGKVPEATARQENRESGKSARAISREIHKRLFARYLGSLTLGDAKQILEAIERCWREQMNGNMGSQLKADDKKVQAVNVAVEHMLAHELNYIDDILAEAGFRSDSLAIAANSSARTLDM</sequence>
<evidence type="ECO:0000313" key="3">
    <source>
        <dbReference type="Proteomes" id="UP000236649"/>
    </source>
</evidence>
<gene>
    <name evidence="2" type="ORF">C2L64_45460</name>
</gene>
<dbReference type="Proteomes" id="UP000236649">
    <property type="component" value="Chromosome 4"/>
</dbReference>
<organism evidence="2 3">
    <name type="scientific">Paraburkholderia hospita</name>
    <dbReference type="NCBI Taxonomy" id="169430"/>
    <lineage>
        <taxon>Bacteria</taxon>
        <taxon>Pseudomonadati</taxon>
        <taxon>Pseudomonadota</taxon>
        <taxon>Betaproteobacteria</taxon>
        <taxon>Burkholderiales</taxon>
        <taxon>Burkholderiaceae</taxon>
        <taxon>Paraburkholderia</taxon>
    </lineage>
</organism>
<proteinExistence type="predicted"/>